<dbReference type="Pfam" id="PF02687">
    <property type="entry name" value="FtsX"/>
    <property type="match status" value="2"/>
</dbReference>
<dbReference type="EMBL" id="BAABJQ010000002">
    <property type="protein sequence ID" value="GAA5178852.1"/>
    <property type="molecule type" value="Genomic_DNA"/>
</dbReference>
<comment type="subcellular location">
    <subcellularLocation>
        <location evidence="1">Cell membrane</location>
        <topology evidence="1">Multi-pass membrane protein</topology>
    </subcellularLocation>
</comment>
<dbReference type="Proteomes" id="UP001501570">
    <property type="component" value="Unassembled WGS sequence"/>
</dbReference>
<dbReference type="InterPro" id="IPR003838">
    <property type="entry name" value="ABC3_permease_C"/>
</dbReference>
<dbReference type="PANTHER" id="PTHR43738">
    <property type="entry name" value="ABC TRANSPORTER, MEMBRANE PROTEIN"/>
    <property type="match status" value="1"/>
</dbReference>
<gene>
    <name evidence="8" type="ORF">GCM10023322_07000</name>
</gene>
<feature type="domain" description="ABC3 transporter permease C-terminal" evidence="7">
    <location>
        <begin position="843"/>
        <end position="952"/>
    </location>
</feature>
<evidence type="ECO:0000256" key="5">
    <source>
        <dbReference type="ARBA" id="ARBA00023136"/>
    </source>
</evidence>
<evidence type="ECO:0000256" key="2">
    <source>
        <dbReference type="ARBA" id="ARBA00022475"/>
    </source>
</evidence>
<keyword evidence="2" id="KW-1003">Cell membrane</keyword>
<feature type="transmembrane region" description="Helical" evidence="6">
    <location>
        <begin position="731"/>
        <end position="751"/>
    </location>
</feature>
<evidence type="ECO:0000259" key="7">
    <source>
        <dbReference type="Pfam" id="PF02687"/>
    </source>
</evidence>
<name>A0ABP9RKJ9_9ACTN</name>
<keyword evidence="9" id="KW-1185">Reference proteome</keyword>
<evidence type="ECO:0000313" key="8">
    <source>
        <dbReference type="EMBL" id="GAA5178852.1"/>
    </source>
</evidence>
<evidence type="ECO:0000256" key="3">
    <source>
        <dbReference type="ARBA" id="ARBA00022692"/>
    </source>
</evidence>
<protein>
    <recommendedName>
        <fullName evidence="7">ABC3 transporter permease C-terminal domain-containing protein</fullName>
    </recommendedName>
</protein>
<comment type="caution">
    <text evidence="8">The sequence shown here is derived from an EMBL/GenBank/DDBJ whole genome shotgun (WGS) entry which is preliminary data.</text>
</comment>
<accession>A0ABP9RKJ9</accession>
<feature type="transmembrane region" description="Helical" evidence="6">
    <location>
        <begin position="695"/>
        <end position="719"/>
    </location>
</feature>
<feature type="domain" description="ABC3 transporter permease C-terminal" evidence="7">
    <location>
        <begin position="654"/>
        <end position="761"/>
    </location>
</feature>
<evidence type="ECO:0000256" key="1">
    <source>
        <dbReference type="ARBA" id="ARBA00004651"/>
    </source>
</evidence>
<reference evidence="9" key="1">
    <citation type="journal article" date="2019" name="Int. J. Syst. Evol. Microbiol.">
        <title>The Global Catalogue of Microorganisms (GCM) 10K type strain sequencing project: providing services to taxonomists for standard genome sequencing and annotation.</title>
        <authorList>
            <consortium name="The Broad Institute Genomics Platform"/>
            <consortium name="The Broad Institute Genome Sequencing Center for Infectious Disease"/>
            <person name="Wu L."/>
            <person name="Ma J."/>
        </authorList>
    </citation>
    <scope>NUCLEOTIDE SEQUENCE [LARGE SCALE GENOMIC DNA]</scope>
    <source>
        <strain evidence="9">JCM 18304</strain>
    </source>
</reference>
<organism evidence="8 9">
    <name type="scientific">Rugosimonospora acidiphila</name>
    <dbReference type="NCBI Taxonomy" id="556531"/>
    <lineage>
        <taxon>Bacteria</taxon>
        <taxon>Bacillati</taxon>
        <taxon>Actinomycetota</taxon>
        <taxon>Actinomycetes</taxon>
        <taxon>Micromonosporales</taxon>
        <taxon>Micromonosporaceae</taxon>
        <taxon>Rugosimonospora</taxon>
    </lineage>
</organism>
<proteinExistence type="predicted"/>
<feature type="transmembrane region" description="Helical" evidence="6">
    <location>
        <begin position="653"/>
        <end position="675"/>
    </location>
</feature>
<feature type="transmembrane region" description="Helical" evidence="6">
    <location>
        <begin position="796"/>
        <end position="822"/>
    </location>
</feature>
<evidence type="ECO:0000313" key="9">
    <source>
        <dbReference type="Proteomes" id="UP001501570"/>
    </source>
</evidence>
<dbReference type="PANTHER" id="PTHR43738:SF2">
    <property type="entry name" value="ABC TRANSPORTER PERMEASE"/>
    <property type="match status" value="1"/>
</dbReference>
<feature type="transmembrane region" description="Helical" evidence="6">
    <location>
        <begin position="842"/>
        <end position="862"/>
    </location>
</feature>
<feature type="transmembrane region" description="Helical" evidence="6">
    <location>
        <begin position="922"/>
        <end position="943"/>
    </location>
</feature>
<keyword evidence="5 6" id="KW-0472">Membrane</keyword>
<dbReference type="InterPro" id="IPR051125">
    <property type="entry name" value="ABC-4/HrtB_transporter"/>
</dbReference>
<keyword evidence="3 6" id="KW-0812">Transmembrane</keyword>
<feature type="transmembrane region" description="Helical" evidence="6">
    <location>
        <begin position="883"/>
        <end position="910"/>
    </location>
</feature>
<keyword evidence="4 6" id="KW-1133">Transmembrane helix</keyword>
<sequence length="960" mass="97453">MGIVLAQLRHRFGRAVALLAALLVAVTSFAVLTATVSTQRLEVTGTVNNNARGAYDLLVRPAGSKSDLEVRDNLVSSTALTSLTGGITTAQWQRILKISGVGVAAPIALVGYALPTVNVPVDLSGVVTPGQKSQVYRVESTQISERGLTSIPAHDQFSAPGSYVFISNAPMGAADSPNGPVPVLNKANGEGKQICPRPTLTVNPQTNEVSTFVEISCGSINATNTYNAPGGANSHASGSAEPTGVTSVSWTFPYLIEAIDPVQEAKLVGLNTAVTKGNYFSGDQGPTQATGTLAALLGDQGADGDEKTTLTRIPVLLANRTPVDEQLKVAVSRLPAAAADQVAAGLDPTQLVSTLPQMSGTPVTTLTVDAPTAYSALLAALEGKSATNSGQNTLDQYLSALPITYNDQGSGLAASALPKGANPLLPSHALSFRLGTGDLGNTGDLVDTATRSMKLHVAVLNQQVGNQVQTAPGFDVVGEFDPAKLTASSSGLGGVPMETYFPAAASGADPTSRAALGGKTLLPNGNVRGLLSVPPSMITTLSALSVIDNPKQYDNTTAAAGVSTAAPISVIRVRLSGALGLDAASRERVRLIAQEIHDQTGLDVDVTMGSSPAPVTIQDPAGRYGRPALALSELWSRKGVAALIVSAVDRKSLILFILVLVVCALFVTGATGAAVRARRTELAVLACLGWPPRRLFGLILTEVGALGLVAGIAGALLSLPIGHLVGVPVDVGRAALAVPAALLLAVIAALWPAIQSSRAHPGAAVSPAVSGPKRAVRLAGIFRLSLANLRRVPGRAVLGATALGVGVAALVSLAGISSAFHGAVTGTLLGDAVSVQVRGTDYVAAAIAAALGAFTVVDMLYINIRERFGEYALLHAIGWDDGAVVRLVLSEAAVMAAIGAVGGGVLAWVALTVFGGPLPGSVVLPSAGIVVVAVLLTVIGAAAPVSVMRRSSAAAILAED</sequence>
<evidence type="ECO:0000256" key="4">
    <source>
        <dbReference type="ARBA" id="ARBA00022989"/>
    </source>
</evidence>
<evidence type="ECO:0000256" key="6">
    <source>
        <dbReference type="SAM" id="Phobius"/>
    </source>
</evidence>